<evidence type="ECO:0000313" key="3">
    <source>
        <dbReference type="EMBL" id="PGS79166.1"/>
    </source>
</evidence>
<evidence type="ECO:0000313" key="4">
    <source>
        <dbReference type="Proteomes" id="UP000224203"/>
    </source>
</evidence>
<reference evidence="3 4" key="1">
    <citation type="submission" date="2017-09" db="EMBL/GenBank/DDBJ databases">
        <title>Large-scale bioinformatics analysis of Bacillus genomes uncovers conserved roles of natural products in bacterial physiology.</title>
        <authorList>
            <consortium name="Agbiome Team Llc"/>
            <person name="Bleich R.M."/>
            <person name="Grubbs K.J."/>
            <person name="Santa Maria K.C."/>
            <person name="Allen S.E."/>
            <person name="Farag S."/>
            <person name="Shank E.A."/>
            <person name="Bowers A."/>
        </authorList>
    </citation>
    <scope>NUCLEOTIDE SEQUENCE [LARGE SCALE GENOMIC DNA]</scope>
    <source>
        <strain evidence="3 4">AFS041711</strain>
    </source>
</reference>
<organism evidence="3 4">
    <name type="scientific">Bacillus cereus</name>
    <dbReference type="NCBI Taxonomy" id="1396"/>
    <lineage>
        <taxon>Bacteria</taxon>
        <taxon>Bacillati</taxon>
        <taxon>Bacillota</taxon>
        <taxon>Bacilli</taxon>
        <taxon>Bacillales</taxon>
        <taxon>Bacillaceae</taxon>
        <taxon>Bacillus</taxon>
        <taxon>Bacillus cereus group</taxon>
    </lineage>
</organism>
<keyword evidence="1" id="KW-0175">Coiled coil</keyword>
<sequence>QAAKDKIVEIWNKAKEEKRALTADENKQIQNLQDVFNQQAVRAMAENKAEQEVILNNLKHSKERMNAEMLSDAVKKINQTHDKTVEKAREERDKRVKQAEMMKAELGSEAEGTSKKLIDEANKQYEKVTDSAAKTKKEGIDKLKNSYKDLEDQVDISTGRIMGLMDKLKKWWNGLSFNKKRLEVESTGSQGVQQSAKSTFSAPKSFAPAREGASPSPLRAFKGFQSPIPPEIPEKMNSIRKAMAVSSPRESGVLSQALFSQGILSNLPQMAHSAMAIATGKQQSLRQPTQPTVEGGPVEMNFYTTVRNDRDIDRMFEKADDWLVQKGRNINIGMGRTERAGHRYR</sequence>
<proteinExistence type="predicted"/>
<dbReference type="Proteomes" id="UP000224203">
    <property type="component" value="Unassembled WGS sequence"/>
</dbReference>
<comment type="caution">
    <text evidence="3">The sequence shown here is derived from an EMBL/GenBank/DDBJ whole genome shotgun (WGS) entry which is preliminary data.</text>
</comment>
<name>A0A9X7GW04_BACCE</name>
<gene>
    <name evidence="3" type="ORF">COC69_12710</name>
</gene>
<feature type="coiled-coil region" evidence="1">
    <location>
        <begin position="48"/>
        <end position="160"/>
    </location>
</feature>
<protein>
    <recommendedName>
        <fullName evidence="5">Phage tail tape measure protein</fullName>
    </recommendedName>
</protein>
<accession>A0A9X7GW04</accession>
<evidence type="ECO:0000256" key="1">
    <source>
        <dbReference type="SAM" id="Coils"/>
    </source>
</evidence>
<evidence type="ECO:0000256" key="2">
    <source>
        <dbReference type="SAM" id="MobiDB-lite"/>
    </source>
</evidence>
<dbReference type="AlphaFoldDB" id="A0A9X7GW04"/>
<evidence type="ECO:0008006" key="5">
    <source>
        <dbReference type="Google" id="ProtNLM"/>
    </source>
</evidence>
<feature type="region of interest" description="Disordered" evidence="2">
    <location>
        <begin position="186"/>
        <end position="216"/>
    </location>
</feature>
<dbReference type="EMBL" id="NULI01000065">
    <property type="protein sequence ID" value="PGS79166.1"/>
    <property type="molecule type" value="Genomic_DNA"/>
</dbReference>
<feature type="non-terminal residue" evidence="3">
    <location>
        <position position="1"/>
    </location>
</feature>
<feature type="compositionally biased region" description="Polar residues" evidence="2">
    <location>
        <begin position="186"/>
        <end position="202"/>
    </location>
</feature>